<dbReference type="InterPro" id="IPR017853">
    <property type="entry name" value="GH"/>
</dbReference>
<dbReference type="GO" id="GO:0004553">
    <property type="term" value="F:hydrolase activity, hydrolyzing O-glycosyl compounds"/>
    <property type="evidence" value="ECO:0007669"/>
    <property type="project" value="InterPro"/>
</dbReference>
<evidence type="ECO:0000259" key="5">
    <source>
        <dbReference type="Pfam" id="PF01593"/>
    </source>
</evidence>
<keyword evidence="7" id="KW-1185">Reference proteome</keyword>
<proteinExistence type="inferred from homology"/>
<evidence type="ECO:0000256" key="1">
    <source>
        <dbReference type="ARBA" id="ARBA00005641"/>
    </source>
</evidence>
<dbReference type="AlphaFoldDB" id="A0AB34FCI0"/>
<name>A0AB34FCI0_9HYPO</name>
<feature type="domain" description="Amine oxidase" evidence="5">
    <location>
        <begin position="18"/>
        <end position="471"/>
    </location>
</feature>
<dbReference type="GO" id="GO:0000272">
    <property type="term" value="P:polysaccharide catabolic process"/>
    <property type="evidence" value="ECO:0007669"/>
    <property type="project" value="InterPro"/>
</dbReference>
<evidence type="ECO:0000256" key="3">
    <source>
        <dbReference type="ARBA" id="ARBA00023295"/>
    </source>
</evidence>
<dbReference type="Proteomes" id="UP001163105">
    <property type="component" value="Unassembled WGS sequence"/>
</dbReference>
<evidence type="ECO:0000256" key="2">
    <source>
        <dbReference type="ARBA" id="ARBA00022801"/>
    </source>
</evidence>
<dbReference type="InterPro" id="IPR036188">
    <property type="entry name" value="FAD/NAD-bd_sf"/>
</dbReference>
<gene>
    <name evidence="6" type="ORF">O9K51_10094</name>
</gene>
<protein>
    <submittedName>
        <fullName evidence="6">C6 zinc finger domain-containingprotein</fullName>
    </submittedName>
</protein>
<evidence type="ECO:0000313" key="7">
    <source>
        <dbReference type="Proteomes" id="UP001163105"/>
    </source>
</evidence>
<dbReference type="Pfam" id="PF01593">
    <property type="entry name" value="Amino_oxidase"/>
    <property type="match status" value="1"/>
</dbReference>
<feature type="domain" description="Glycoside hydrolase family 5" evidence="4">
    <location>
        <begin position="542"/>
        <end position="831"/>
    </location>
</feature>
<accession>A0AB34FCI0</accession>
<sequence>MARSAAASPHIGIIGAGLSGLRCADILLRCGFKVTVVEGRGRVGGRLHQERLPNGHLVDLGPNWIHGTNDNPILDLAKQTNTAVGSWDTRSYVFDESGHLFQVDEGEKYANMMWGIIQDAFKHSNKLCATIDGTESLADFFQAKIIEKVPETESEFAKKRSILWQMSEMWGAFVGSPISRQSLKYFWLEECIEGENLFCGGTYKKVLDLVAQPVLADAEVLFNSKVTRIAYRNERQDQVHIGLEGGQTLSFDEVVVTCPLGWLQRNLSAFEPPLPPRLARAITSIGYGCLEKVYISFPKAFWLSQEGDDHKVQGFVQWLAPNYAPDSNPNRWHQEVVEMASLTPETSHPTLLFYIFGEQSKLLTSQVAQLAEPSKKDQFLYDFFRPYYSRLPHYSETSEDCMPTACLATDWLHDELAGCGSYSNFQVGLEEGDVDITTMREGLPNQGLWLAGEHTAPFVALGTATGAYWSGESFTIKNKANAPPANGNDAKGLTWLPGNDKIRGVNLGSQFIIEPWMAADEFLSMGCGGLNDEWSCVEKLGQDAANAAFKKHWDSWTTQDDIKQMASLKLNTVRIPVGFWLREDLVQDGEHFPRGGIEYLDRLVGWCKDAGLYVIMDLHGGPGAQFPNQQYTGHGVSQPGFYNTDNYERAAKFLEWMAERIHTNDAYSTVGMLEVMNEPVHSGDYPNEAADMVKTFYPLAWNRIRETESRLGVQDADRLHIQFMSKAWGSGDPTSALPSTDDAAFDDHRYYKWDSSVQKSKDGYIGAACGDKREDGVIVGEWSISVADDVESNDEFGIRDRPDQVDWYKRFWAAQVQAFEKSAGWVFWTWKCNWINGFDEWRWCYKSAVAAGAIPNDAGSAASISPC</sequence>
<reference evidence="6" key="1">
    <citation type="submission" date="2023-01" db="EMBL/GenBank/DDBJ databases">
        <title>The growth and conidiation of Purpureocillium lavendulum are regulated by nitrogen source and histone H3K14 acetylation.</title>
        <authorList>
            <person name="Tang P."/>
            <person name="Han J."/>
            <person name="Zhang C."/>
            <person name="Tang P."/>
            <person name="Qi F."/>
            <person name="Zhang K."/>
            <person name="Liang L."/>
        </authorList>
    </citation>
    <scope>NUCLEOTIDE SEQUENCE</scope>
    <source>
        <strain evidence="6">YMF1.00683</strain>
    </source>
</reference>
<dbReference type="SUPFAM" id="SSF51445">
    <property type="entry name" value="(Trans)glycosidases"/>
    <property type="match status" value="1"/>
</dbReference>
<organism evidence="6 7">
    <name type="scientific">Purpureocillium lavendulum</name>
    <dbReference type="NCBI Taxonomy" id="1247861"/>
    <lineage>
        <taxon>Eukaryota</taxon>
        <taxon>Fungi</taxon>
        <taxon>Dikarya</taxon>
        <taxon>Ascomycota</taxon>
        <taxon>Pezizomycotina</taxon>
        <taxon>Sordariomycetes</taxon>
        <taxon>Hypocreomycetidae</taxon>
        <taxon>Hypocreales</taxon>
        <taxon>Ophiocordycipitaceae</taxon>
        <taxon>Purpureocillium</taxon>
    </lineage>
</organism>
<dbReference type="GO" id="GO:0050660">
    <property type="term" value="F:flavin adenine dinucleotide binding"/>
    <property type="evidence" value="ECO:0007669"/>
    <property type="project" value="TreeGrafter"/>
</dbReference>
<dbReference type="GO" id="GO:0003682">
    <property type="term" value="F:chromatin binding"/>
    <property type="evidence" value="ECO:0007669"/>
    <property type="project" value="TreeGrafter"/>
</dbReference>
<dbReference type="Gene3D" id="3.90.660.10">
    <property type="match status" value="1"/>
</dbReference>
<dbReference type="GO" id="GO:0006338">
    <property type="term" value="P:chromatin remodeling"/>
    <property type="evidence" value="ECO:0007669"/>
    <property type="project" value="TreeGrafter"/>
</dbReference>
<keyword evidence="3" id="KW-0326">Glycosidase</keyword>
<dbReference type="InterPro" id="IPR002937">
    <property type="entry name" value="Amino_oxidase"/>
</dbReference>
<dbReference type="Gene3D" id="3.20.20.80">
    <property type="entry name" value="Glycosidases"/>
    <property type="match status" value="1"/>
</dbReference>
<dbReference type="SUPFAM" id="SSF51905">
    <property type="entry name" value="FAD/NAD(P)-binding domain"/>
    <property type="match status" value="1"/>
</dbReference>
<dbReference type="InterPro" id="IPR001547">
    <property type="entry name" value="Glyco_hydro_5"/>
</dbReference>
<dbReference type="InterPro" id="IPR050281">
    <property type="entry name" value="Flavin_monoamine_oxidase"/>
</dbReference>
<dbReference type="SUPFAM" id="SSF54373">
    <property type="entry name" value="FAD-linked reductases, C-terminal domain"/>
    <property type="match status" value="1"/>
</dbReference>
<comment type="caution">
    <text evidence="6">The sequence shown here is derived from an EMBL/GenBank/DDBJ whole genome shotgun (WGS) entry which is preliminary data.</text>
</comment>
<dbReference type="GO" id="GO:0016491">
    <property type="term" value="F:oxidoreductase activity"/>
    <property type="evidence" value="ECO:0007669"/>
    <property type="project" value="InterPro"/>
</dbReference>
<dbReference type="PANTHER" id="PTHR10742">
    <property type="entry name" value="FLAVIN MONOAMINE OXIDASE"/>
    <property type="match status" value="1"/>
</dbReference>
<dbReference type="Pfam" id="PF00150">
    <property type="entry name" value="Cellulase"/>
    <property type="match status" value="1"/>
</dbReference>
<keyword evidence="2" id="KW-0378">Hydrolase</keyword>
<evidence type="ECO:0000313" key="6">
    <source>
        <dbReference type="EMBL" id="KAJ6437124.1"/>
    </source>
</evidence>
<evidence type="ECO:0000259" key="4">
    <source>
        <dbReference type="Pfam" id="PF00150"/>
    </source>
</evidence>
<comment type="similarity">
    <text evidence="1">Belongs to the glycosyl hydrolase 5 (cellulase A) family.</text>
</comment>
<dbReference type="EMBL" id="JAQHRD010000013">
    <property type="protein sequence ID" value="KAJ6437124.1"/>
    <property type="molecule type" value="Genomic_DNA"/>
</dbReference>
<dbReference type="PANTHER" id="PTHR10742:SF414">
    <property type="entry name" value="CONTAINING AMINE OXIDASE, PUTATIVE (AFU_ORTHOLOGUE AFUA_3G12150)-RELATED"/>
    <property type="match status" value="1"/>
</dbReference>
<dbReference type="Gene3D" id="3.50.50.60">
    <property type="entry name" value="FAD/NAD(P)-binding domain"/>
    <property type="match status" value="1"/>
</dbReference>